<feature type="non-terminal residue" evidence="1">
    <location>
        <position position="58"/>
    </location>
</feature>
<sequence>MLVDLPGVTIVRIHHYSFLMDLMCFVRSQCAINPMISNITSRTSLCSMSCAKSHNLGV</sequence>
<proteinExistence type="predicted"/>
<dbReference type="Proteomes" id="UP000886523">
    <property type="component" value="Unassembled WGS sequence"/>
</dbReference>
<dbReference type="AlphaFoldDB" id="A0A9P6ALW6"/>
<accession>A0A9P6ALW6</accession>
<reference evidence="1" key="1">
    <citation type="journal article" date="2020" name="Nat. Commun.">
        <title>Large-scale genome sequencing of mycorrhizal fungi provides insights into the early evolution of symbiotic traits.</title>
        <authorList>
            <person name="Miyauchi S."/>
            <person name="Kiss E."/>
            <person name="Kuo A."/>
            <person name="Drula E."/>
            <person name="Kohler A."/>
            <person name="Sanchez-Garcia M."/>
            <person name="Morin E."/>
            <person name="Andreopoulos B."/>
            <person name="Barry K.W."/>
            <person name="Bonito G."/>
            <person name="Buee M."/>
            <person name="Carver A."/>
            <person name="Chen C."/>
            <person name="Cichocki N."/>
            <person name="Clum A."/>
            <person name="Culley D."/>
            <person name="Crous P.W."/>
            <person name="Fauchery L."/>
            <person name="Girlanda M."/>
            <person name="Hayes R.D."/>
            <person name="Keri Z."/>
            <person name="LaButti K."/>
            <person name="Lipzen A."/>
            <person name="Lombard V."/>
            <person name="Magnuson J."/>
            <person name="Maillard F."/>
            <person name="Murat C."/>
            <person name="Nolan M."/>
            <person name="Ohm R.A."/>
            <person name="Pangilinan J."/>
            <person name="Pereira M.F."/>
            <person name="Perotto S."/>
            <person name="Peter M."/>
            <person name="Pfister S."/>
            <person name="Riley R."/>
            <person name="Sitrit Y."/>
            <person name="Stielow J.B."/>
            <person name="Szollosi G."/>
            <person name="Zifcakova L."/>
            <person name="Stursova M."/>
            <person name="Spatafora J.W."/>
            <person name="Tedersoo L."/>
            <person name="Vaario L.M."/>
            <person name="Yamada A."/>
            <person name="Yan M."/>
            <person name="Wang P."/>
            <person name="Xu J."/>
            <person name="Bruns T."/>
            <person name="Baldrian P."/>
            <person name="Vilgalys R."/>
            <person name="Dunand C."/>
            <person name="Henrissat B."/>
            <person name="Grigoriev I.V."/>
            <person name="Hibbett D."/>
            <person name="Nagy L.G."/>
            <person name="Martin F.M."/>
        </authorList>
    </citation>
    <scope>NUCLEOTIDE SEQUENCE</scope>
    <source>
        <strain evidence="1">UP504</strain>
    </source>
</reference>
<comment type="caution">
    <text evidence="1">The sequence shown here is derived from an EMBL/GenBank/DDBJ whole genome shotgun (WGS) entry which is preliminary data.</text>
</comment>
<dbReference type="EMBL" id="MU129063">
    <property type="protein sequence ID" value="KAF9508198.1"/>
    <property type="molecule type" value="Genomic_DNA"/>
</dbReference>
<gene>
    <name evidence="1" type="ORF">BS47DRAFT_1350641</name>
</gene>
<organism evidence="1 2">
    <name type="scientific">Hydnum rufescens UP504</name>
    <dbReference type="NCBI Taxonomy" id="1448309"/>
    <lineage>
        <taxon>Eukaryota</taxon>
        <taxon>Fungi</taxon>
        <taxon>Dikarya</taxon>
        <taxon>Basidiomycota</taxon>
        <taxon>Agaricomycotina</taxon>
        <taxon>Agaricomycetes</taxon>
        <taxon>Cantharellales</taxon>
        <taxon>Hydnaceae</taxon>
        <taxon>Hydnum</taxon>
    </lineage>
</organism>
<name>A0A9P6ALW6_9AGAM</name>
<protein>
    <submittedName>
        <fullName evidence="1">Uncharacterized protein</fullName>
    </submittedName>
</protein>
<evidence type="ECO:0000313" key="2">
    <source>
        <dbReference type="Proteomes" id="UP000886523"/>
    </source>
</evidence>
<evidence type="ECO:0000313" key="1">
    <source>
        <dbReference type="EMBL" id="KAF9508198.1"/>
    </source>
</evidence>
<keyword evidence="2" id="KW-1185">Reference proteome</keyword>